<comment type="similarity">
    <text evidence="5">Belongs to the archaeal Rpo10/eukaryotic RPB10 RNA polymerase subunit family.</text>
</comment>
<dbReference type="Pfam" id="PF01194">
    <property type="entry name" value="RNA_pol_N"/>
    <property type="match status" value="1"/>
</dbReference>
<dbReference type="GO" id="GO:0042797">
    <property type="term" value="P:tRNA transcription by RNA polymerase III"/>
    <property type="evidence" value="ECO:0007669"/>
    <property type="project" value="TreeGrafter"/>
</dbReference>
<evidence type="ECO:0000256" key="2">
    <source>
        <dbReference type="ARBA" id="ARBA00022723"/>
    </source>
</evidence>
<dbReference type="InterPro" id="IPR000268">
    <property type="entry name" value="RPABC5/Rpb10"/>
</dbReference>
<dbReference type="AlphaFoldDB" id="B8BNG7"/>
<gene>
    <name evidence="6" type="ORF">OsI_37686</name>
</gene>
<sequence length="223" mass="24054">MAISRSSSRQRRWVGSARGRCAEESASAAGRRRSRSRPVGVIWSGVDGGGVGCGCGWAAAASPAGAIGRDLSVPRYGRKRGRLMVSPGEYLWELRDTVLSFPLSKRSKTLSDSPLLLPLFSGGGGSASEMIIPVRCFTCGKWQWKTARGGEALGSNGRDRDGLLWGGGRQLADGDADLSMRTWDALDALGLVRYCCRRMLMTHVDLIEKLLNYNTLEKTETAG</sequence>
<keyword evidence="2" id="KW-0479">Metal-binding</keyword>
<evidence type="ECO:0000313" key="7">
    <source>
        <dbReference type="Proteomes" id="UP000007015"/>
    </source>
</evidence>
<dbReference type="EMBL" id="CM000137">
    <property type="protein sequence ID" value="EEC68958.1"/>
    <property type="molecule type" value="Genomic_DNA"/>
</dbReference>
<protein>
    <submittedName>
        <fullName evidence="6">Uncharacterized protein</fullName>
    </submittedName>
</protein>
<evidence type="ECO:0000256" key="1">
    <source>
        <dbReference type="ARBA" id="ARBA00022478"/>
    </source>
</evidence>
<organism evidence="6 7">
    <name type="scientific">Oryza sativa subsp. indica</name>
    <name type="common">Rice</name>
    <dbReference type="NCBI Taxonomy" id="39946"/>
    <lineage>
        <taxon>Eukaryota</taxon>
        <taxon>Viridiplantae</taxon>
        <taxon>Streptophyta</taxon>
        <taxon>Embryophyta</taxon>
        <taxon>Tracheophyta</taxon>
        <taxon>Spermatophyta</taxon>
        <taxon>Magnoliopsida</taxon>
        <taxon>Liliopsida</taxon>
        <taxon>Poales</taxon>
        <taxon>Poaceae</taxon>
        <taxon>BOP clade</taxon>
        <taxon>Oryzoideae</taxon>
        <taxon>Oryzeae</taxon>
        <taxon>Oryzinae</taxon>
        <taxon>Oryza</taxon>
        <taxon>Oryza sativa</taxon>
    </lineage>
</organism>
<reference evidence="6 7" key="1">
    <citation type="journal article" date="2005" name="PLoS Biol.">
        <title>The genomes of Oryza sativa: a history of duplications.</title>
        <authorList>
            <person name="Yu J."/>
            <person name="Wang J."/>
            <person name="Lin W."/>
            <person name="Li S."/>
            <person name="Li H."/>
            <person name="Zhou J."/>
            <person name="Ni P."/>
            <person name="Dong W."/>
            <person name="Hu S."/>
            <person name="Zeng C."/>
            <person name="Zhang J."/>
            <person name="Zhang Y."/>
            <person name="Li R."/>
            <person name="Xu Z."/>
            <person name="Li S."/>
            <person name="Li X."/>
            <person name="Zheng H."/>
            <person name="Cong L."/>
            <person name="Lin L."/>
            <person name="Yin J."/>
            <person name="Geng J."/>
            <person name="Li G."/>
            <person name="Shi J."/>
            <person name="Liu J."/>
            <person name="Lv H."/>
            <person name="Li J."/>
            <person name="Wang J."/>
            <person name="Deng Y."/>
            <person name="Ran L."/>
            <person name="Shi X."/>
            <person name="Wang X."/>
            <person name="Wu Q."/>
            <person name="Li C."/>
            <person name="Ren X."/>
            <person name="Wang J."/>
            <person name="Wang X."/>
            <person name="Li D."/>
            <person name="Liu D."/>
            <person name="Zhang X."/>
            <person name="Ji Z."/>
            <person name="Zhao W."/>
            <person name="Sun Y."/>
            <person name="Zhang Z."/>
            <person name="Bao J."/>
            <person name="Han Y."/>
            <person name="Dong L."/>
            <person name="Ji J."/>
            <person name="Chen P."/>
            <person name="Wu S."/>
            <person name="Liu J."/>
            <person name="Xiao Y."/>
            <person name="Bu D."/>
            <person name="Tan J."/>
            <person name="Yang L."/>
            <person name="Ye C."/>
            <person name="Zhang J."/>
            <person name="Xu J."/>
            <person name="Zhou Y."/>
            <person name="Yu Y."/>
            <person name="Zhang B."/>
            <person name="Zhuang S."/>
            <person name="Wei H."/>
            <person name="Liu B."/>
            <person name="Lei M."/>
            <person name="Yu H."/>
            <person name="Li Y."/>
            <person name="Xu H."/>
            <person name="Wei S."/>
            <person name="He X."/>
            <person name="Fang L."/>
            <person name="Zhang Z."/>
            <person name="Zhang Y."/>
            <person name="Huang X."/>
            <person name="Su Z."/>
            <person name="Tong W."/>
            <person name="Li J."/>
            <person name="Tong Z."/>
            <person name="Li S."/>
            <person name="Ye J."/>
            <person name="Wang L."/>
            <person name="Fang L."/>
            <person name="Lei T."/>
            <person name="Chen C."/>
            <person name="Chen H."/>
            <person name="Xu Z."/>
            <person name="Li H."/>
            <person name="Huang H."/>
            <person name="Zhang F."/>
            <person name="Xu H."/>
            <person name="Li N."/>
            <person name="Zhao C."/>
            <person name="Li S."/>
            <person name="Dong L."/>
            <person name="Huang Y."/>
            <person name="Li L."/>
            <person name="Xi Y."/>
            <person name="Qi Q."/>
            <person name="Li W."/>
            <person name="Zhang B."/>
            <person name="Hu W."/>
            <person name="Zhang Y."/>
            <person name="Tian X."/>
            <person name="Jiao Y."/>
            <person name="Liang X."/>
            <person name="Jin J."/>
            <person name="Gao L."/>
            <person name="Zheng W."/>
            <person name="Hao B."/>
            <person name="Liu S."/>
            <person name="Wang W."/>
            <person name="Yuan L."/>
            <person name="Cao M."/>
            <person name="McDermott J."/>
            <person name="Samudrala R."/>
            <person name="Wang J."/>
            <person name="Wong G.K."/>
            <person name="Yang H."/>
        </authorList>
    </citation>
    <scope>NUCLEOTIDE SEQUENCE [LARGE SCALE GENOMIC DNA]</scope>
    <source>
        <strain evidence="7">cv. 93-11</strain>
    </source>
</reference>
<dbReference type="PANTHER" id="PTHR23431:SF9">
    <property type="entry name" value="DNA-DIRECTED RNA POLYMERASE SUBUNIT 10-LIKE PROTEIN"/>
    <property type="match status" value="1"/>
</dbReference>
<dbReference type="InterPro" id="IPR023580">
    <property type="entry name" value="RNA_pol_su_RPB10"/>
</dbReference>
<dbReference type="GO" id="GO:0003677">
    <property type="term" value="F:DNA binding"/>
    <property type="evidence" value="ECO:0007669"/>
    <property type="project" value="InterPro"/>
</dbReference>
<keyword evidence="1" id="KW-0240">DNA-directed RNA polymerase</keyword>
<dbReference type="GO" id="GO:0006366">
    <property type="term" value="P:transcription by RNA polymerase II"/>
    <property type="evidence" value="ECO:0007669"/>
    <property type="project" value="TreeGrafter"/>
</dbReference>
<dbReference type="HOGENOM" id="CLU_1241845_0_0_1"/>
<dbReference type="Gramene" id="BGIOSGA037098-TA">
    <property type="protein sequence ID" value="BGIOSGA037098-PA"/>
    <property type="gene ID" value="BGIOSGA037098"/>
</dbReference>
<name>B8BNG7_ORYSI</name>
<evidence type="ECO:0000256" key="4">
    <source>
        <dbReference type="ARBA" id="ARBA00023163"/>
    </source>
</evidence>
<keyword evidence="3" id="KW-0862">Zinc</keyword>
<dbReference type="PROSITE" id="PS01112">
    <property type="entry name" value="RNA_POL_N_8KD"/>
    <property type="match status" value="1"/>
</dbReference>
<dbReference type="PANTHER" id="PTHR23431">
    <property type="entry name" value="DNA-DIRECTED RNA POLYMERASES I, II, AND III SUBUNIT RPABC5 FAMILY MEMBER"/>
    <property type="match status" value="1"/>
</dbReference>
<dbReference type="GO" id="GO:0006360">
    <property type="term" value="P:transcription by RNA polymerase I"/>
    <property type="evidence" value="ECO:0007669"/>
    <property type="project" value="TreeGrafter"/>
</dbReference>
<accession>B8BNG7</accession>
<dbReference type="Proteomes" id="UP000007015">
    <property type="component" value="Chromosome 12"/>
</dbReference>
<dbReference type="GO" id="GO:0008270">
    <property type="term" value="F:zinc ion binding"/>
    <property type="evidence" value="ECO:0007669"/>
    <property type="project" value="InterPro"/>
</dbReference>
<dbReference type="GO" id="GO:0005736">
    <property type="term" value="C:RNA polymerase I complex"/>
    <property type="evidence" value="ECO:0007669"/>
    <property type="project" value="TreeGrafter"/>
</dbReference>
<dbReference type="SUPFAM" id="SSF46924">
    <property type="entry name" value="RNA polymerase subunit RPB10"/>
    <property type="match status" value="1"/>
</dbReference>
<dbReference type="GO" id="GO:0005665">
    <property type="term" value="C:RNA polymerase II, core complex"/>
    <property type="evidence" value="ECO:0007669"/>
    <property type="project" value="TreeGrafter"/>
</dbReference>
<dbReference type="InterPro" id="IPR020789">
    <property type="entry name" value="RNA_pol_suN_Zn-BS"/>
</dbReference>
<evidence type="ECO:0000256" key="3">
    <source>
        <dbReference type="ARBA" id="ARBA00022833"/>
    </source>
</evidence>
<dbReference type="STRING" id="39946.B8BNG7"/>
<proteinExistence type="inferred from homology"/>
<evidence type="ECO:0000256" key="5">
    <source>
        <dbReference type="ARBA" id="ARBA00025720"/>
    </source>
</evidence>
<keyword evidence="4" id="KW-0804">Transcription</keyword>
<dbReference type="Gene3D" id="1.10.10.60">
    <property type="entry name" value="Homeodomain-like"/>
    <property type="match status" value="1"/>
</dbReference>
<keyword evidence="7" id="KW-1185">Reference proteome</keyword>
<dbReference type="GO" id="GO:0005666">
    <property type="term" value="C:RNA polymerase III complex"/>
    <property type="evidence" value="ECO:0007669"/>
    <property type="project" value="TreeGrafter"/>
</dbReference>
<dbReference type="GO" id="GO:0003899">
    <property type="term" value="F:DNA-directed RNA polymerase activity"/>
    <property type="evidence" value="ECO:0007669"/>
    <property type="project" value="InterPro"/>
</dbReference>
<evidence type="ECO:0000313" key="6">
    <source>
        <dbReference type="EMBL" id="EEC68958.1"/>
    </source>
</evidence>